<feature type="region of interest" description="Disordered" evidence="1">
    <location>
        <begin position="1"/>
        <end position="66"/>
    </location>
</feature>
<reference evidence="2" key="1">
    <citation type="submission" date="2022-07" db="EMBL/GenBank/DDBJ databases">
        <title>Draft genome sequence of Zalerion maritima ATCC 34329, a (micro)plastics degrading marine fungus.</title>
        <authorList>
            <person name="Paco A."/>
            <person name="Goncalves M.F.M."/>
            <person name="Rocha-Santos T.A.P."/>
            <person name="Alves A."/>
        </authorList>
    </citation>
    <scope>NUCLEOTIDE SEQUENCE</scope>
    <source>
        <strain evidence="2">ATCC 34329</strain>
    </source>
</reference>
<feature type="compositionally biased region" description="Low complexity" evidence="1">
    <location>
        <begin position="52"/>
        <end position="62"/>
    </location>
</feature>
<comment type="caution">
    <text evidence="2">The sequence shown here is derived from an EMBL/GenBank/DDBJ whole genome shotgun (WGS) entry which is preliminary data.</text>
</comment>
<evidence type="ECO:0000256" key="1">
    <source>
        <dbReference type="SAM" id="MobiDB-lite"/>
    </source>
</evidence>
<organism evidence="2 3">
    <name type="scientific">Zalerion maritima</name>
    <dbReference type="NCBI Taxonomy" id="339359"/>
    <lineage>
        <taxon>Eukaryota</taxon>
        <taxon>Fungi</taxon>
        <taxon>Dikarya</taxon>
        <taxon>Ascomycota</taxon>
        <taxon>Pezizomycotina</taxon>
        <taxon>Sordariomycetes</taxon>
        <taxon>Lulworthiomycetidae</taxon>
        <taxon>Lulworthiales</taxon>
        <taxon>Lulworthiaceae</taxon>
        <taxon>Zalerion</taxon>
    </lineage>
</organism>
<dbReference type="Proteomes" id="UP001201980">
    <property type="component" value="Unassembled WGS sequence"/>
</dbReference>
<name>A0AAD5RM42_9PEZI</name>
<feature type="compositionally biased region" description="Acidic residues" evidence="1">
    <location>
        <begin position="115"/>
        <end position="125"/>
    </location>
</feature>
<accession>A0AAD5RM42</accession>
<keyword evidence="3" id="KW-1185">Reference proteome</keyword>
<evidence type="ECO:0000313" key="3">
    <source>
        <dbReference type="Proteomes" id="UP001201980"/>
    </source>
</evidence>
<dbReference type="AlphaFoldDB" id="A0AAD5RM42"/>
<protein>
    <submittedName>
        <fullName evidence="2">Uncharacterized protein</fullName>
    </submittedName>
</protein>
<feature type="compositionally biased region" description="Low complexity" evidence="1">
    <location>
        <begin position="85"/>
        <end position="100"/>
    </location>
</feature>
<feature type="region of interest" description="Disordered" evidence="1">
    <location>
        <begin position="85"/>
        <end position="167"/>
    </location>
</feature>
<feature type="compositionally biased region" description="Polar residues" evidence="1">
    <location>
        <begin position="147"/>
        <end position="156"/>
    </location>
</feature>
<evidence type="ECO:0000313" key="2">
    <source>
        <dbReference type="EMBL" id="KAJ2898396.1"/>
    </source>
</evidence>
<gene>
    <name evidence="2" type="ORF">MKZ38_003948</name>
</gene>
<proteinExistence type="predicted"/>
<dbReference type="EMBL" id="JAKWBI020000232">
    <property type="protein sequence ID" value="KAJ2898396.1"/>
    <property type="molecule type" value="Genomic_DNA"/>
</dbReference>
<sequence>MSRSFTHDGAFSRLSHGSYDPDHSPSRLPRATLPPHRPPPVHVRASHQLVGASSAAASASTAPDSGWGSWLRSISSTLPSAASVFGGGSSPSFPSSPVSARGHHFSAFPDHDYPSDPEDHDEDENPYSRQLMDAGSDGAQSPPPSRPGSSHDVSPFQSPPGRAMRNSMISNTTATTNTVVMTECHYHLRSLANPSFWVGSLTLVSPAGYGIEDVSAEEMDETIMDMMKDWSTAKWEDVRLIGLSQTVWKGTKAVQYPTAEGTNPILGEMIIYAPQQTAKDGRTGGVRITLCHKMSMDRDGERLASGLFLRHRDPKTNGWTWMVFDGFQQHPELEPVPGSLKYDGGQGESARNGRTRYYSPATRPIRAGSRAPSFGNGHGVDKINNGP</sequence>
<feature type="region of interest" description="Disordered" evidence="1">
    <location>
        <begin position="342"/>
        <end position="387"/>
    </location>
</feature>